<dbReference type="GeneID" id="10503364"/>
<evidence type="ECO:0000313" key="1">
    <source>
        <dbReference type="EMBL" id="EGC40603.1"/>
    </source>
</evidence>
<evidence type="ECO:0000313" key="2">
    <source>
        <dbReference type="Proteomes" id="UP000001064"/>
    </source>
</evidence>
<dbReference type="KEGG" id="dpp:DICPUDRAFT_146519"/>
<dbReference type="Proteomes" id="UP000001064">
    <property type="component" value="Unassembled WGS sequence"/>
</dbReference>
<dbReference type="EMBL" id="GL870941">
    <property type="protein sequence ID" value="EGC40603.1"/>
    <property type="molecule type" value="Genomic_DNA"/>
</dbReference>
<dbReference type="AlphaFoldDB" id="F0Z666"/>
<accession>F0Z666</accession>
<name>F0Z666_DICPU</name>
<protein>
    <submittedName>
        <fullName evidence="1">Uncharacterized protein</fullName>
    </submittedName>
</protein>
<dbReference type="InParanoid" id="F0Z666"/>
<dbReference type="RefSeq" id="XP_003282939.1">
    <property type="nucleotide sequence ID" value="XM_003282891.1"/>
</dbReference>
<reference evidence="2" key="1">
    <citation type="journal article" date="2011" name="Genome Biol.">
        <title>Comparative genomics of the social amoebae Dictyostelium discoideum and Dictyostelium purpureum.</title>
        <authorList>
            <consortium name="US DOE Joint Genome Institute (JGI-PGF)"/>
            <person name="Sucgang R."/>
            <person name="Kuo A."/>
            <person name="Tian X."/>
            <person name="Salerno W."/>
            <person name="Parikh A."/>
            <person name="Feasley C.L."/>
            <person name="Dalin E."/>
            <person name="Tu H."/>
            <person name="Huang E."/>
            <person name="Barry K."/>
            <person name="Lindquist E."/>
            <person name="Shapiro H."/>
            <person name="Bruce D."/>
            <person name="Schmutz J."/>
            <person name="Salamov A."/>
            <person name="Fey P."/>
            <person name="Gaudet P."/>
            <person name="Anjard C."/>
            <person name="Babu M.M."/>
            <person name="Basu S."/>
            <person name="Bushmanova Y."/>
            <person name="van der Wel H."/>
            <person name="Katoh-Kurasawa M."/>
            <person name="Dinh C."/>
            <person name="Coutinho P.M."/>
            <person name="Saito T."/>
            <person name="Elias M."/>
            <person name="Schaap P."/>
            <person name="Kay R.R."/>
            <person name="Henrissat B."/>
            <person name="Eichinger L."/>
            <person name="Rivero F."/>
            <person name="Putnam N.H."/>
            <person name="West C.M."/>
            <person name="Loomis W.F."/>
            <person name="Chisholm R.L."/>
            <person name="Shaulsky G."/>
            <person name="Strassmann J.E."/>
            <person name="Queller D.C."/>
            <person name="Kuspa A."/>
            <person name="Grigoriev I.V."/>
        </authorList>
    </citation>
    <scope>NUCLEOTIDE SEQUENCE [LARGE SCALE GENOMIC DNA]</scope>
    <source>
        <strain evidence="2">QSDP1</strain>
    </source>
</reference>
<organism evidence="1 2">
    <name type="scientific">Dictyostelium purpureum</name>
    <name type="common">Slime mold</name>
    <dbReference type="NCBI Taxonomy" id="5786"/>
    <lineage>
        <taxon>Eukaryota</taxon>
        <taxon>Amoebozoa</taxon>
        <taxon>Evosea</taxon>
        <taxon>Eumycetozoa</taxon>
        <taxon>Dictyostelia</taxon>
        <taxon>Dictyosteliales</taxon>
        <taxon>Dictyosteliaceae</taxon>
        <taxon>Dictyostelium</taxon>
    </lineage>
</organism>
<dbReference type="VEuPathDB" id="AmoebaDB:DICPUDRAFT_146519"/>
<proteinExistence type="predicted"/>
<gene>
    <name evidence="1" type="ORF">DICPUDRAFT_146519</name>
</gene>
<keyword evidence="2" id="KW-1185">Reference proteome</keyword>
<sequence length="63" mass="7375">MVKTRHLEPRTYFKTISSDNNEQRSLSITPCDNNSFKLICLKQIKNVIVKFKLTQIIIPKLIL</sequence>